<dbReference type="STRING" id="455432.AWN90_39965"/>
<reference evidence="2 3" key="1">
    <citation type="submission" date="2016-04" db="EMBL/GenBank/DDBJ databases">
        <authorList>
            <person name="Evans L.H."/>
            <person name="Alamgir A."/>
            <person name="Owens N."/>
            <person name="Weber N.D."/>
            <person name="Virtaneva K."/>
            <person name="Barbian K."/>
            <person name="Babar A."/>
            <person name="Rosenke K."/>
        </authorList>
    </citation>
    <scope>NUCLEOTIDE SEQUENCE [LARGE SCALE GENOMIC DNA]</scope>
    <source>
        <strain evidence="2 3">IFM 0406</strain>
    </source>
</reference>
<dbReference type="GO" id="GO:0003677">
    <property type="term" value="F:DNA binding"/>
    <property type="evidence" value="ECO:0007669"/>
    <property type="project" value="InterPro"/>
</dbReference>
<dbReference type="InterPro" id="IPR010982">
    <property type="entry name" value="Lambda_DNA-bd_dom_sf"/>
</dbReference>
<sequence length="443" mass="47913">MVELEWTAHNVVALREAMRLSRPEFARLIGVTTRTLRGWECGQTTRMHASSRRLLYDVLAAADADTVIRFQTVLTTRAVGHIGSRGATRDVGLDLRPGAAMLGQYSWEVDENVKRRDFGKLAAGTAIALLAGNVGRIGTSDVQRLLNGVDVLYQEDWRIGGASLVNFAVDQLARAKAMLDTCAYDTTIGNAFTSAAGELAVLAGWLAYDADRHPLARRCYADALALGTEADDNNLIAHACLNSANQSVALSRDGTGSPFHALKLVSRARDLLRGRPPGRIHALVAVREAQAYGVLGDRTAFARAIATAWREMDHAVRFEPIDECPLWLRFMNDSEVGSHEARGYGDIGDLTRSVELYGATADELSSARNATNLRAWSAATRAQAGDISGALEEGLPVLDDLAEVASTRTLRVLEPIRIAVDQLAAGSDFRDQFDALTQKAITA</sequence>
<evidence type="ECO:0000313" key="3">
    <source>
        <dbReference type="Proteomes" id="UP000076512"/>
    </source>
</evidence>
<dbReference type="AlphaFoldDB" id="A0A161XC29"/>
<proteinExistence type="predicted"/>
<dbReference type="PROSITE" id="PS50943">
    <property type="entry name" value="HTH_CROC1"/>
    <property type="match status" value="1"/>
</dbReference>
<dbReference type="EMBL" id="LWGR01000013">
    <property type="protein sequence ID" value="KZM70738.1"/>
    <property type="molecule type" value="Genomic_DNA"/>
</dbReference>
<gene>
    <name evidence="2" type="ORF">AWN90_39965</name>
</gene>
<protein>
    <recommendedName>
        <fullName evidence="1">HTH cro/C1-type domain-containing protein</fullName>
    </recommendedName>
</protein>
<accession>A0A161XC29</accession>
<dbReference type="InterPro" id="IPR001387">
    <property type="entry name" value="Cro/C1-type_HTH"/>
</dbReference>
<name>A0A161XC29_9NOCA</name>
<evidence type="ECO:0000313" key="2">
    <source>
        <dbReference type="EMBL" id="KZM70738.1"/>
    </source>
</evidence>
<dbReference type="Proteomes" id="UP000076512">
    <property type="component" value="Unassembled WGS sequence"/>
</dbReference>
<comment type="caution">
    <text evidence="2">The sequence shown here is derived from an EMBL/GenBank/DDBJ whole genome shotgun (WGS) entry which is preliminary data.</text>
</comment>
<organism evidence="2 3">
    <name type="scientific">Nocardia terpenica</name>
    <dbReference type="NCBI Taxonomy" id="455432"/>
    <lineage>
        <taxon>Bacteria</taxon>
        <taxon>Bacillati</taxon>
        <taxon>Actinomycetota</taxon>
        <taxon>Actinomycetes</taxon>
        <taxon>Mycobacteriales</taxon>
        <taxon>Nocardiaceae</taxon>
        <taxon>Nocardia</taxon>
    </lineage>
</organism>
<dbReference type="Gene3D" id="1.10.260.40">
    <property type="entry name" value="lambda repressor-like DNA-binding domains"/>
    <property type="match status" value="1"/>
</dbReference>
<dbReference type="SUPFAM" id="SSF47413">
    <property type="entry name" value="lambda repressor-like DNA-binding domains"/>
    <property type="match status" value="1"/>
</dbReference>
<feature type="domain" description="HTH cro/C1-type" evidence="1">
    <location>
        <begin position="11"/>
        <end position="44"/>
    </location>
</feature>
<evidence type="ECO:0000259" key="1">
    <source>
        <dbReference type="PROSITE" id="PS50943"/>
    </source>
</evidence>
<keyword evidence="3" id="KW-1185">Reference proteome</keyword>
<dbReference type="CDD" id="cd00093">
    <property type="entry name" value="HTH_XRE"/>
    <property type="match status" value="1"/>
</dbReference>